<dbReference type="EMBL" id="DS781286">
    <property type="protein sequence ID" value="EEC09680.1"/>
    <property type="molecule type" value="Genomic_DNA"/>
</dbReference>
<dbReference type="VEuPathDB" id="VectorBase:ISCI008154"/>
<feature type="compositionally biased region" description="Basic and acidic residues" evidence="1">
    <location>
        <begin position="26"/>
        <end position="36"/>
    </location>
</feature>
<dbReference type="Proteomes" id="UP000001555">
    <property type="component" value="Unassembled WGS sequence"/>
</dbReference>
<dbReference type="HOGENOM" id="CLU_2870089_0_0_1"/>
<feature type="region of interest" description="Disordered" evidence="1">
    <location>
        <begin position="17"/>
        <end position="36"/>
    </location>
</feature>
<reference evidence="2 4" key="1">
    <citation type="submission" date="2008-03" db="EMBL/GenBank/DDBJ databases">
        <title>Annotation of Ixodes scapularis.</title>
        <authorList>
            <consortium name="Ixodes scapularis Genome Project Consortium"/>
            <person name="Caler E."/>
            <person name="Hannick L.I."/>
            <person name="Bidwell S."/>
            <person name="Joardar V."/>
            <person name="Thiagarajan M."/>
            <person name="Amedeo P."/>
            <person name="Galinsky K.J."/>
            <person name="Schobel S."/>
            <person name="Inman J."/>
            <person name="Hostetler J."/>
            <person name="Miller J."/>
            <person name="Hammond M."/>
            <person name="Megy K."/>
            <person name="Lawson D."/>
            <person name="Kodira C."/>
            <person name="Sutton G."/>
            <person name="Meyer J."/>
            <person name="Hill C.A."/>
            <person name="Birren B."/>
            <person name="Nene V."/>
            <person name="Collins F."/>
            <person name="Alarcon-Chaidez F."/>
            <person name="Wikel S."/>
            <person name="Strausberg R."/>
        </authorList>
    </citation>
    <scope>NUCLEOTIDE SEQUENCE [LARGE SCALE GENOMIC DNA]</scope>
    <source>
        <strain evidence="4">Wikel</strain>
        <strain evidence="2">Wikel colony</strain>
    </source>
</reference>
<evidence type="ECO:0000313" key="4">
    <source>
        <dbReference type="Proteomes" id="UP000001555"/>
    </source>
</evidence>
<sequence>MDVSAATYEEGFLLSPSKSMTAKTETQSKKESDRNRTHNVELAIIVEKETRRIPLVGTKNFKRS</sequence>
<proteinExistence type="predicted"/>
<name>B7PSV8_IXOSC</name>
<protein>
    <submittedName>
        <fullName evidence="2 3">Uncharacterized protein</fullName>
    </submittedName>
</protein>
<gene>
    <name evidence="2" type="ORF">IscW_ISCW008154</name>
</gene>
<dbReference type="PaxDb" id="6945-B7PSV8"/>
<dbReference type="InParanoid" id="B7PSV8"/>
<accession>B7PSV8</accession>
<keyword evidence="4" id="KW-1185">Reference proteome</keyword>
<dbReference type="EnsemblMetazoa" id="ISCW008154-RA">
    <property type="protein sequence ID" value="ISCW008154-PA"/>
    <property type="gene ID" value="ISCW008154"/>
</dbReference>
<evidence type="ECO:0000313" key="2">
    <source>
        <dbReference type="EMBL" id="EEC09680.1"/>
    </source>
</evidence>
<evidence type="ECO:0000256" key="1">
    <source>
        <dbReference type="SAM" id="MobiDB-lite"/>
    </source>
</evidence>
<dbReference type="EMBL" id="ABJB010209486">
    <property type="status" value="NOT_ANNOTATED_CDS"/>
    <property type="molecule type" value="Genomic_DNA"/>
</dbReference>
<dbReference type="AlphaFoldDB" id="B7PSV8"/>
<evidence type="ECO:0000313" key="3">
    <source>
        <dbReference type="EnsemblMetazoa" id="ISCW008154-PA"/>
    </source>
</evidence>
<reference evidence="3" key="2">
    <citation type="submission" date="2020-05" db="UniProtKB">
        <authorList>
            <consortium name="EnsemblMetazoa"/>
        </authorList>
    </citation>
    <scope>IDENTIFICATION</scope>
    <source>
        <strain evidence="3">wikel</strain>
    </source>
</reference>
<dbReference type="VEuPathDB" id="VectorBase:ISCW008154"/>
<organism>
    <name type="scientific">Ixodes scapularis</name>
    <name type="common">Black-legged tick</name>
    <name type="synonym">Deer tick</name>
    <dbReference type="NCBI Taxonomy" id="6945"/>
    <lineage>
        <taxon>Eukaryota</taxon>
        <taxon>Metazoa</taxon>
        <taxon>Ecdysozoa</taxon>
        <taxon>Arthropoda</taxon>
        <taxon>Chelicerata</taxon>
        <taxon>Arachnida</taxon>
        <taxon>Acari</taxon>
        <taxon>Parasitiformes</taxon>
        <taxon>Ixodida</taxon>
        <taxon>Ixodoidea</taxon>
        <taxon>Ixodidae</taxon>
        <taxon>Ixodinae</taxon>
        <taxon>Ixodes</taxon>
    </lineage>
</organism>